<keyword evidence="3" id="KW-1185">Reference proteome</keyword>
<name>A0A9W8EB02_9FUNG</name>
<dbReference type="Proteomes" id="UP001151582">
    <property type="component" value="Unassembled WGS sequence"/>
</dbReference>
<reference evidence="2" key="1">
    <citation type="submission" date="2022-07" db="EMBL/GenBank/DDBJ databases">
        <title>Phylogenomic reconstructions and comparative analyses of Kickxellomycotina fungi.</title>
        <authorList>
            <person name="Reynolds N.K."/>
            <person name="Stajich J.E."/>
            <person name="Barry K."/>
            <person name="Grigoriev I.V."/>
            <person name="Crous P."/>
            <person name="Smith M.E."/>
        </authorList>
    </citation>
    <scope>NUCLEOTIDE SEQUENCE</scope>
    <source>
        <strain evidence="2">RSA 567</strain>
    </source>
</reference>
<gene>
    <name evidence="2" type="ORF">H4R34_001368</name>
</gene>
<organism evidence="2 3">
    <name type="scientific">Dimargaris verticillata</name>
    <dbReference type="NCBI Taxonomy" id="2761393"/>
    <lineage>
        <taxon>Eukaryota</taxon>
        <taxon>Fungi</taxon>
        <taxon>Fungi incertae sedis</taxon>
        <taxon>Zoopagomycota</taxon>
        <taxon>Kickxellomycotina</taxon>
        <taxon>Dimargaritomycetes</taxon>
        <taxon>Dimargaritales</taxon>
        <taxon>Dimargaritaceae</taxon>
        <taxon>Dimargaris</taxon>
    </lineage>
</organism>
<evidence type="ECO:0000256" key="1">
    <source>
        <dbReference type="SAM" id="Phobius"/>
    </source>
</evidence>
<dbReference type="AlphaFoldDB" id="A0A9W8EB02"/>
<keyword evidence="1" id="KW-0472">Membrane</keyword>
<evidence type="ECO:0000313" key="3">
    <source>
        <dbReference type="Proteomes" id="UP001151582"/>
    </source>
</evidence>
<accession>A0A9W8EB02</accession>
<keyword evidence="1" id="KW-1133">Transmembrane helix</keyword>
<keyword evidence="1" id="KW-0812">Transmembrane</keyword>
<evidence type="ECO:0000313" key="2">
    <source>
        <dbReference type="EMBL" id="KAJ1983284.1"/>
    </source>
</evidence>
<sequence>MVGKLQRLFSGLVAPGARPSQWSYRGLLTVLFFLVTAGYIALSLVPSQRDGLWQRYWHPLPAASLDPTRVAKVDFHLVPANDSATVPVDFFVMSRCPGTSQKSGL</sequence>
<proteinExistence type="predicted"/>
<dbReference type="EMBL" id="JANBQB010000062">
    <property type="protein sequence ID" value="KAJ1983284.1"/>
    <property type="molecule type" value="Genomic_DNA"/>
</dbReference>
<feature type="transmembrane region" description="Helical" evidence="1">
    <location>
        <begin position="22"/>
        <end position="45"/>
    </location>
</feature>
<protein>
    <submittedName>
        <fullName evidence="2">Uncharacterized protein</fullName>
    </submittedName>
</protein>
<comment type="caution">
    <text evidence="2">The sequence shown here is derived from an EMBL/GenBank/DDBJ whole genome shotgun (WGS) entry which is preliminary data.</text>
</comment>